<dbReference type="GO" id="GO:0016192">
    <property type="term" value="P:vesicle-mediated transport"/>
    <property type="evidence" value="ECO:0007669"/>
    <property type="project" value="InterPro"/>
</dbReference>
<keyword evidence="4" id="KW-0967">Endosome</keyword>
<feature type="domain" description="FUZ/MON1/HPS1 first Longin" evidence="6">
    <location>
        <begin position="262"/>
        <end position="384"/>
    </location>
</feature>
<dbReference type="Proteomes" id="UP000076632">
    <property type="component" value="Unassembled WGS sequence"/>
</dbReference>
<dbReference type="InterPro" id="IPR004353">
    <property type="entry name" value="Mon1"/>
</dbReference>
<dbReference type="GO" id="GO:0032585">
    <property type="term" value="C:multivesicular body membrane"/>
    <property type="evidence" value="ECO:0007669"/>
    <property type="project" value="UniProtKB-SubCell"/>
</dbReference>
<evidence type="ECO:0000313" key="9">
    <source>
        <dbReference type="EMBL" id="KZF24365.1"/>
    </source>
</evidence>
<dbReference type="PRINTS" id="PR01546">
    <property type="entry name" value="YEAST73DUF"/>
</dbReference>
<evidence type="ECO:0000313" key="10">
    <source>
        <dbReference type="Proteomes" id="UP000076632"/>
    </source>
</evidence>
<feature type="compositionally biased region" description="Basic and acidic residues" evidence="5">
    <location>
        <begin position="24"/>
        <end position="33"/>
    </location>
</feature>
<dbReference type="PANTHER" id="PTHR13027:SF7">
    <property type="entry name" value="VACUOLAR FUSION PROTEIN MON1 HOMOLOG"/>
    <property type="match status" value="1"/>
</dbReference>
<dbReference type="RefSeq" id="XP_018189920.1">
    <property type="nucleotide sequence ID" value="XM_018335888.1"/>
</dbReference>
<dbReference type="GO" id="GO:0006623">
    <property type="term" value="P:protein targeting to vacuole"/>
    <property type="evidence" value="ECO:0007669"/>
    <property type="project" value="UniProtKB-UniRule"/>
</dbReference>
<evidence type="ECO:0000259" key="8">
    <source>
        <dbReference type="Pfam" id="PF19038"/>
    </source>
</evidence>
<evidence type="ECO:0000256" key="3">
    <source>
        <dbReference type="ARBA" id="ARBA00043892"/>
    </source>
</evidence>
<dbReference type="Pfam" id="PF19038">
    <property type="entry name" value="Fuz_longin_3"/>
    <property type="match status" value="1"/>
</dbReference>
<evidence type="ECO:0000259" key="6">
    <source>
        <dbReference type="Pfam" id="PF19036"/>
    </source>
</evidence>
<feature type="domain" description="FUZ/MON1/HPS1 second Longin" evidence="7">
    <location>
        <begin position="424"/>
        <end position="543"/>
    </location>
</feature>
<dbReference type="PANTHER" id="PTHR13027">
    <property type="entry name" value="SAND PROTEIN-RELATED"/>
    <property type="match status" value="1"/>
</dbReference>
<comment type="function">
    <text evidence="3">In complex with CCZ1, is required for multiple vacuole delivery pathways including the cytoplasm to vacuole transport (Cvt), autophagy, pexophagy and endocytosis. The MON1-CCZ1 complex acts at the fusion of vesicles with the vacuole, through its regulation of the SNARE complex during the coordinated priming and docking stages of fusion, and particularly at the stage of tethering/docking.</text>
</comment>
<feature type="compositionally biased region" description="Polar residues" evidence="5">
    <location>
        <begin position="95"/>
        <end position="105"/>
    </location>
</feature>
<name>A0A165I4E3_XYLHT</name>
<dbReference type="GO" id="GO:0000329">
    <property type="term" value="C:fungal-type vacuole membrane"/>
    <property type="evidence" value="ECO:0007669"/>
    <property type="project" value="TreeGrafter"/>
</dbReference>
<dbReference type="AlphaFoldDB" id="A0A165I4E3"/>
<dbReference type="GeneID" id="28901025"/>
<keyword evidence="4" id="KW-0653">Protein transport</keyword>
<keyword evidence="4" id="KW-0472">Membrane</keyword>
<accession>A0A165I4E3</accession>
<feature type="compositionally biased region" description="Basic and acidic residues" evidence="5">
    <location>
        <begin position="69"/>
        <end position="81"/>
    </location>
</feature>
<dbReference type="InterPro" id="IPR043971">
    <property type="entry name" value="FUZ/MON1/HPS1_longin_2"/>
</dbReference>
<evidence type="ECO:0000256" key="4">
    <source>
        <dbReference type="RuleBase" id="RU367048"/>
    </source>
</evidence>
<dbReference type="Pfam" id="PF19037">
    <property type="entry name" value="Fuz_longin_2"/>
    <property type="match status" value="1"/>
</dbReference>
<protein>
    <recommendedName>
        <fullName evidence="2 4">Vacuolar fusion protein MON1</fullName>
    </recommendedName>
</protein>
<dbReference type="GO" id="GO:0035658">
    <property type="term" value="C:Mon1-Ccz1 complex"/>
    <property type="evidence" value="ECO:0007669"/>
    <property type="project" value="TreeGrafter"/>
</dbReference>
<dbReference type="OMA" id="EYSAKEP"/>
<feature type="region of interest" description="Disordered" evidence="5">
    <location>
        <begin position="1"/>
        <end position="152"/>
    </location>
</feature>
<gene>
    <name evidence="9" type="ORF">L228DRAFT_281447</name>
</gene>
<organism evidence="9 10">
    <name type="scientific">Xylona heveae (strain CBS 132557 / TC161)</name>
    <dbReference type="NCBI Taxonomy" id="1328760"/>
    <lineage>
        <taxon>Eukaryota</taxon>
        <taxon>Fungi</taxon>
        <taxon>Dikarya</taxon>
        <taxon>Ascomycota</taxon>
        <taxon>Pezizomycotina</taxon>
        <taxon>Xylonomycetes</taxon>
        <taxon>Xylonales</taxon>
        <taxon>Xylonaceae</taxon>
        <taxon>Xylona</taxon>
    </lineage>
</organism>
<comment type="function">
    <text evidence="4">Required for multiple vacuole delivery pathways including the cytoplasm to vacuole transport (Cvt), autophagy, pexophagy and endocytosis.</text>
</comment>
<keyword evidence="4" id="KW-0813">Transport</keyword>
<sequence length="685" mass="75369">MEESKESQKESGQAGNGQPSPESSKPRTPEQEARIPGNGGNGSSGTNVEGREEAQDNALVAETISRTVHSKDSSEIDRESSAETPPPLPPRPVNLESTDAQNTLHLSGKQARPKLQSHPTTAVSLTDISTQVNNEGIRETYPSTTGGLTSPLSVASQFNNRFGSPKSSETEDTASIKSYVPTLETGGDVESLLGEVLGNGQQDPAWRFMTAQGENQNAADELLPEDAAFEKDFQKEFKELEAINAEGTNEEAVLDAWTSRMKHFLILSAAGKPIYSRHGDDNITSGYIGIIQTIISFYQNADDTLKSFTAGDVKFVVLSKTSLYLVAISRLGESDGQLRAQLEALYMQILSTLTLPRLQTIFSNRPSSDLRRPLSGTEPLLSALADTFTRGSPPTLLSALECLRLRKSHRQVIDQTLLKTRTENLLYGLIVAGGRLVSVVRPKKHSLHPSDLQLIFNMLFETEGVKTAGGENWIPLCLPGFNNTGFLYMYVSFLSAKEDENEDESQRPSTSSSFNKEEEVAVLLISPKKESFYEMQQMRDDVVEQLQKNGSMDLIKAAVRRGRPHVTDVVPGTVLRHFLYKSKANVQFAMPSFEPHFKGLVARRKLLSIYHTLHANVHSKISHLKVHYCVSRDSISLAWTTPLFELYCVAGPSASRGALAQSANKVVQWARKEEERIFIIGGAVF</sequence>
<comment type="similarity">
    <text evidence="4">Belongs to the MON1/SAND family.</text>
</comment>
<keyword evidence="10" id="KW-1185">Reference proteome</keyword>
<evidence type="ECO:0000256" key="2">
    <source>
        <dbReference type="ARBA" id="ARBA00018132"/>
    </source>
</evidence>
<keyword evidence="4" id="KW-0926">Vacuole</keyword>
<dbReference type="FunCoup" id="A0A165I4E3">
    <property type="interactions" value="531"/>
</dbReference>
<feature type="compositionally biased region" description="Polar residues" evidence="5">
    <location>
        <begin position="141"/>
        <end position="152"/>
    </location>
</feature>
<dbReference type="EMBL" id="KV407456">
    <property type="protein sequence ID" value="KZF24365.1"/>
    <property type="molecule type" value="Genomic_DNA"/>
</dbReference>
<comment type="subcellular location">
    <subcellularLocation>
        <location evidence="4">Endosome</location>
        <location evidence="4">Multivesicular body membrane</location>
        <topology evidence="4">Peripheral membrane protein</topology>
    </subcellularLocation>
    <subcellularLocation>
        <location evidence="1 4">Prevacuolar compartment membrane</location>
        <topology evidence="1 4">Peripheral membrane protein</topology>
    </subcellularLocation>
    <subcellularLocation>
        <location evidence="4">Vacuole membrane</location>
        <topology evidence="4">Peripheral membrane protein</topology>
    </subcellularLocation>
</comment>
<evidence type="ECO:0000259" key="7">
    <source>
        <dbReference type="Pfam" id="PF19037"/>
    </source>
</evidence>
<evidence type="ECO:0000256" key="1">
    <source>
        <dbReference type="ARBA" id="ARBA00004380"/>
    </source>
</evidence>
<keyword evidence="4" id="KW-0072">Autophagy</keyword>
<dbReference type="InParanoid" id="A0A165I4E3"/>
<dbReference type="GO" id="GO:0006914">
    <property type="term" value="P:autophagy"/>
    <property type="evidence" value="ECO:0007669"/>
    <property type="project" value="UniProtKB-UniRule"/>
</dbReference>
<evidence type="ECO:0000256" key="5">
    <source>
        <dbReference type="SAM" id="MobiDB-lite"/>
    </source>
</evidence>
<reference evidence="9 10" key="1">
    <citation type="journal article" date="2016" name="Fungal Biol.">
        <title>The genome of Xylona heveae provides a window into fungal endophytism.</title>
        <authorList>
            <person name="Gazis R."/>
            <person name="Kuo A."/>
            <person name="Riley R."/>
            <person name="LaButti K."/>
            <person name="Lipzen A."/>
            <person name="Lin J."/>
            <person name="Amirebrahimi M."/>
            <person name="Hesse C.N."/>
            <person name="Spatafora J.W."/>
            <person name="Henrissat B."/>
            <person name="Hainaut M."/>
            <person name="Grigoriev I.V."/>
            <person name="Hibbett D.S."/>
        </authorList>
    </citation>
    <scope>NUCLEOTIDE SEQUENCE [LARGE SCALE GENOMIC DNA]</scope>
    <source>
        <strain evidence="9 10">TC161</strain>
    </source>
</reference>
<dbReference type="OrthoDB" id="272411at2759"/>
<feature type="compositionally biased region" description="Polar residues" evidence="5">
    <location>
        <begin position="117"/>
        <end position="134"/>
    </location>
</feature>
<dbReference type="STRING" id="1328760.A0A165I4E3"/>
<dbReference type="InterPro" id="IPR043970">
    <property type="entry name" value="FUZ/MON1/HPS1_longin_3"/>
</dbReference>
<feature type="domain" description="FUZ/MON1/HPS1 third Longin" evidence="8">
    <location>
        <begin position="575"/>
        <end position="674"/>
    </location>
</feature>
<dbReference type="Pfam" id="PF19036">
    <property type="entry name" value="Fuz_longin_1"/>
    <property type="match status" value="1"/>
</dbReference>
<proteinExistence type="inferred from homology"/>
<dbReference type="InterPro" id="IPR043972">
    <property type="entry name" value="FUZ/MON1/HPS1_longin_1"/>
</dbReference>